<organism evidence="2 3">
    <name type="scientific">Undibacterium pigrum</name>
    <dbReference type="NCBI Taxonomy" id="401470"/>
    <lineage>
        <taxon>Bacteria</taxon>
        <taxon>Pseudomonadati</taxon>
        <taxon>Pseudomonadota</taxon>
        <taxon>Betaproteobacteria</taxon>
        <taxon>Burkholderiales</taxon>
        <taxon>Oxalobacteraceae</taxon>
        <taxon>Undibacterium</taxon>
    </lineage>
</organism>
<dbReference type="GO" id="GO:0015074">
    <property type="term" value="P:DNA integration"/>
    <property type="evidence" value="ECO:0007669"/>
    <property type="project" value="InterPro"/>
</dbReference>
<proteinExistence type="predicted"/>
<dbReference type="GO" id="GO:0003677">
    <property type="term" value="F:DNA binding"/>
    <property type="evidence" value="ECO:0007669"/>
    <property type="project" value="InterPro"/>
</dbReference>
<dbReference type="SUPFAM" id="SSF56349">
    <property type="entry name" value="DNA breaking-rejoining enzymes"/>
    <property type="match status" value="1"/>
</dbReference>
<reference evidence="2 3" key="1">
    <citation type="submission" date="2018-05" db="EMBL/GenBank/DDBJ databases">
        <title>Genomic Encyclopedia of Type Strains, Phase IV (KMG-IV): sequencing the most valuable type-strain genomes for metagenomic binning, comparative biology and taxonomic classification.</title>
        <authorList>
            <person name="Goeker M."/>
        </authorList>
    </citation>
    <scope>NUCLEOTIDE SEQUENCE [LARGE SCALE GENOMIC DNA]</scope>
    <source>
        <strain evidence="2 3">DSM 19792</strain>
    </source>
</reference>
<protein>
    <recommendedName>
        <fullName evidence="4">Integrase</fullName>
    </recommendedName>
</protein>
<dbReference type="GO" id="GO:0006310">
    <property type="term" value="P:DNA recombination"/>
    <property type="evidence" value="ECO:0007669"/>
    <property type="project" value="UniProtKB-KW"/>
</dbReference>
<keyword evidence="1" id="KW-0233">DNA recombination</keyword>
<keyword evidence="3" id="KW-1185">Reference proteome</keyword>
<dbReference type="Gene3D" id="1.10.443.10">
    <property type="entry name" value="Intergrase catalytic core"/>
    <property type="match status" value="1"/>
</dbReference>
<dbReference type="InterPro" id="IPR013762">
    <property type="entry name" value="Integrase-like_cat_sf"/>
</dbReference>
<dbReference type="AlphaFoldDB" id="A0A318JI91"/>
<dbReference type="InterPro" id="IPR011010">
    <property type="entry name" value="DNA_brk_join_enz"/>
</dbReference>
<evidence type="ECO:0000313" key="3">
    <source>
        <dbReference type="Proteomes" id="UP000247792"/>
    </source>
</evidence>
<evidence type="ECO:0008006" key="4">
    <source>
        <dbReference type="Google" id="ProtNLM"/>
    </source>
</evidence>
<dbReference type="EMBL" id="QJKB01000001">
    <property type="protein sequence ID" value="PXX46932.1"/>
    <property type="molecule type" value="Genomic_DNA"/>
</dbReference>
<accession>A0A318JI91</accession>
<evidence type="ECO:0000313" key="2">
    <source>
        <dbReference type="EMBL" id="PXX46932.1"/>
    </source>
</evidence>
<comment type="caution">
    <text evidence="2">The sequence shown here is derived from an EMBL/GenBank/DDBJ whole genome shotgun (WGS) entry which is preliminary data.</text>
</comment>
<sequence length="586" mass="66731">MAFPTTLSQQKVLDVAIPDLTFTMVKYGATETPWDLRVLLYRGGAKGNPKTVFNQIAEGKLGRPIIDRMGLVKIIHAEITARLVGGGARETASSMIRNLRAFFSWADEFDQSLSLEVIEDTYRHWCDYLLSQVQLKVMKNNSAYSKAQIVSIILNAVLDRAQSLILTTRLKYKKRGTRAVSVAADKQSLTDTFKFGHLCLDIINSLSYEAIFGSLPIKIQLRDGREIEHWSGLRDPATVVSLQPKYKNKHTTEKVKRQRDNWEADGTLNTRYPTINLRIMAEMMAFIGQTGMNLSQAHNLLLNQYTYSSSTDGYDVRAFKNRRHGEVLFSIYNEYREVFENYLAWRKKVFGETSSRLFPFIRTLGALETKSFSFKPLQVNICKAMGIAFVSPQKLRNTRVNWLLRRSRDPDQTAEQAQHMKETLLQVYEKPSLQVALVEIIEFWKKNDPRLVGTEVACPAPGSCDGVPTSTSDLPPEAPKPDCSNPSGCLFCTHHRDIDSEDYVWSTASMRYLNLTILPRFHQPAKAKADSARHVQMVIDVLTSKLKWFSDSNAARKAWVEEAQEKLNEGDYHIYWRHLIESAEGI</sequence>
<evidence type="ECO:0000256" key="1">
    <source>
        <dbReference type="ARBA" id="ARBA00023172"/>
    </source>
</evidence>
<dbReference type="Proteomes" id="UP000247792">
    <property type="component" value="Unassembled WGS sequence"/>
</dbReference>
<name>A0A318JI91_9BURK</name>
<gene>
    <name evidence="2" type="ORF">DFR42_101508</name>
</gene>
<dbReference type="OrthoDB" id="8714551at2"/>